<dbReference type="Proteomes" id="UP000694397">
    <property type="component" value="Chromosome 14"/>
</dbReference>
<dbReference type="InterPro" id="IPR018586">
    <property type="entry name" value="Brinker_DNA-bd"/>
</dbReference>
<sequence length="152" mass="17560">MDKFSSYSVGFKLKVIDFAEKHGNQAAAGHEFTVTEFKGTYWHKQKPALQNTNKSRKAFRGPKWGKFSALADELFEYVIGLRKDGCCVLHKMVHFKACELATKRGISRTDLKVSRGWITRLTKRKSLSVRRRTSVCQRINDFLSADWRTRTI</sequence>
<dbReference type="Pfam" id="PF09607">
    <property type="entry name" value="BrkDBD"/>
    <property type="match status" value="1"/>
</dbReference>
<accession>A0A8C9W5C8</accession>
<evidence type="ECO:0000313" key="4">
    <source>
        <dbReference type="Proteomes" id="UP000694397"/>
    </source>
</evidence>
<evidence type="ECO:0000313" key="3">
    <source>
        <dbReference type="Ensembl" id="ENSSFOP00015068942.1"/>
    </source>
</evidence>
<dbReference type="OrthoDB" id="2162928at2759"/>
<dbReference type="InterPro" id="IPR006600">
    <property type="entry name" value="HTH_CenpB_DNA-bd_dom"/>
</dbReference>
<dbReference type="AlphaFoldDB" id="A0A8C9W5C8"/>
<dbReference type="GeneTree" id="ENSGT00440000039028"/>
<dbReference type="Pfam" id="PF03221">
    <property type="entry name" value="HTH_Tnp_Tc5"/>
    <property type="match status" value="1"/>
</dbReference>
<organism evidence="3 4">
    <name type="scientific">Scleropages formosus</name>
    <name type="common">Asian bonytongue</name>
    <name type="synonym">Osteoglossum formosum</name>
    <dbReference type="NCBI Taxonomy" id="113540"/>
    <lineage>
        <taxon>Eukaryota</taxon>
        <taxon>Metazoa</taxon>
        <taxon>Chordata</taxon>
        <taxon>Craniata</taxon>
        <taxon>Vertebrata</taxon>
        <taxon>Euteleostomi</taxon>
        <taxon>Actinopterygii</taxon>
        <taxon>Neopterygii</taxon>
        <taxon>Teleostei</taxon>
        <taxon>Osteoglossocephala</taxon>
        <taxon>Osteoglossomorpha</taxon>
        <taxon>Osteoglossiformes</taxon>
        <taxon>Osteoglossidae</taxon>
        <taxon>Scleropages</taxon>
    </lineage>
</organism>
<dbReference type="PROSITE" id="PS51253">
    <property type="entry name" value="HTH_CENPB"/>
    <property type="match status" value="1"/>
</dbReference>
<protein>
    <recommendedName>
        <fullName evidence="2">HTH CENPB-type domain-containing protein</fullName>
    </recommendedName>
</protein>
<dbReference type="GO" id="GO:0003677">
    <property type="term" value="F:DNA binding"/>
    <property type="evidence" value="ECO:0007669"/>
    <property type="project" value="UniProtKB-KW"/>
</dbReference>
<proteinExistence type="predicted"/>
<evidence type="ECO:0000259" key="2">
    <source>
        <dbReference type="PROSITE" id="PS51253"/>
    </source>
</evidence>
<reference evidence="3" key="3">
    <citation type="submission" date="2025-09" db="UniProtKB">
        <authorList>
            <consortium name="Ensembl"/>
        </authorList>
    </citation>
    <scope>IDENTIFICATION</scope>
</reference>
<feature type="domain" description="HTH CENPB-type" evidence="2">
    <location>
        <begin position="58"/>
        <end position="131"/>
    </location>
</feature>
<reference evidence="3 4" key="1">
    <citation type="submission" date="2019-04" db="EMBL/GenBank/DDBJ databases">
        <authorList>
            <consortium name="Wellcome Sanger Institute Data Sharing"/>
        </authorList>
    </citation>
    <scope>NUCLEOTIDE SEQUENCE [LARGE SCALE GENOMIC DNA]</scope>
</reference>
<dbReference type="Ensembl" id="ENSSFOT00015050889.1">
    <property type="protein sequence ID" value="ENSSFOP00015068942.1"/>
    <property type="gene ID" value="ENSSFOG00015027322.1"/>
</dbReference>
<keyword evidence="1" id="KW-0238">DNA-binding</keyword>
<dbReference type="Gene3D" id="1.10.10.60">
    <property type="entry name" value="Homeodomain-like"/>
    <property type="match status" value="1"/>
</dbReference>
<reference evidence="3" key="2">
    <citation type="submission" date="2025-08" db="UniProtKB">
        <authorList>
            <consortium name="Ensembl"/>
        </authorList>
    </citation>
    <scope>IDENTIFICATION</scope>
</reference>
<keyword evidence="4" id="KW-1185">Reference proteome</keyword>
<evidence type="ECO:0000256" key="1">
    <source>
        <dbReference type="ARBA" id="ARBA00023125"/>
    </source>
</evidence>
<name>A0A8C9W5C8_SCLFO</name>